<dbReference type="SFLD" id="SFLDG01150">
    <property type="entry name" value="Main.1:_Beta-like"/>
    <property type="match status" value="1"/>
</dbReference>
<dbReference type="STRING" id="1051891.A0A0C3Q1C8"/>
<dbReference type="FunFam" id="3.40.30.10:FF:000156">
    <property type="entry name" value="Glutathione S-transferase 1"/>
    <property type="match status" value="1"/>
</dbReference>
<gene>
    <name evidence="6" type="ORF">M407DRAFT_34026</name>
</gene>
<sequence>MTITVHYLNNSRAQRILWLLEELEIPYEVVRYERVNVLAPPEFFKVHPLGKSPVIVDGDLTIAESGAIVEYLIAKYGAGKLQPIESGSLDNLYFSHYTEGTLMPLLVWRLILTITPGRFPFIVRPIARGICNTLVTRMIDNRLAQNRDLIEDHLKKYPGGWFAGGSEPTAADFLMIFPMEIFASHTHIPVPESFEVYVKMVHDRPAYKRALEKGGSYAYAKP</sequence>
<dbReference type="SUPFAM" id="SSF52833">
    <property type="entry name" value="Thioredoxin-like"/>
    <property type="match status" value="1"/>
</dbReference>
<evidence type="ECO:0000256" key="4">
    <source>
        <dbReference type="ARBA" id="ARBA00047960"/>
    </source>
</evidence>
<dbReference type="EMBL" id="KN823597">
    <property type="protein sequence ID" value="KIO16321.1"/>
    <property type="molecule type" value="Genomic_DNA"/>
</dbReference>
<reference evidence="7" key="2">
    <citation type="submission" date="2015-01" db="EMBL/GenBank/DDBJ databases">
        <title>Evolutionary Origins and Diversification of the Mycorrhizal Mutualists.</title>
        <authorList>
            <consortium name="DOE Joint Genome Institute"/>
            <consortium name="Mycorrhizal Genomics Consortium"/>
            <person name="Kohler A."/>
            <person name="Kuo A."/>
            <person name="Nagy L.G."/>
            <person name="Floudas D."/>
            <person name="Copeland A."/>
            <person name="Barry K.W."/>
            <person name="Cichocki N."/>
            <person name="Veneault-Fourrey C."/>
            <person name="LaButti K."/>
            <person name="Lindquist E.A."/>
            <person name="Lipzen A."/>
            <person name="Lundell T."/>
            <person name="Morin E."/>
            <person name="Murat C."/>
            <person name="Riley R."/>
            <person name="Ohm R."/>
            <person name="Sun H."/>
            <person name="Tunlid A."/>
            <person name="Henrissat B."/>
            <person name="Grigoriev I.V."/>
            <person name="Hibbett D.S."/>
            <person name="Martin F."/>
        </authorList>
    </citation>
    <scope>NUCLEOTIDE SEQUENCE [LARGE SCALE GENOMIC DNA]</scope>
    <source>
        <strain evidence="7">MUT 4182</strain>
    </source>
</reference>
<dbReference type="GO" id="GO:0005737">
    <property type="term" value="C:cytoplasm"/>
    <property type="evidence" value="ECO:0007669"/>
    <property type="project" value="UniProtKB-ARBA"/>
</dbReference>
<dbReference type="CDD" id="cd03046">
    <property type="entry name" value="GST_N_GTT1_like"/>
    <property type="match status" value="1"/>
</dbReference>
<name>A0A0C3Q1C8_9AGAM</name>
<feature type="domain" description="GST N-terminal" evidence="5">
    <location>
        <begin position="1"/>
        <end position="80"/>
    </location>
</feature>
<reference evidence="6 7" key="1">
    <citation type="submission" date="2014-04" db="EMBL/GenBank/DDBJ databases">
        <authorList>
            <consortium name="DOE Joint Genome Institute"/>
            <person name="Kuo A."/>
            <person name="Girlanda M."/>
            <person name="Perotto S."/>
            <person name="Kohler A."/>
            <person name="Nagy L.G."/>
            <person name="Floudas D."/>
            <person name="Copeland A."/>
            <person name="Barry K.W."/>
            <person name="Cichocki N."/>
            <person name="Veneault-Fourrey C."/>
            <person name="LaButti K."/>
            <person name="Lindquist E.A."/>
            <person name="Lipzen A."/>
            <person name="Lundell T."/>
            <person name="Morin E."/>
            <person name="Murat C."/>
            <person name="Sun H."/>
            <person name="Tunlid A."/>
            <person name="Henrissat B."/>
            <person name="Grigoriev I.V."/>
            <person name="Hibbett D.S."/>
            <person name="Martin F."/>
            <person name="Nordberg H.P."/>
            <person name="Cantor M.N."/>
            <person name="Hua S.X."/>
        </authorList>
    </citation>
    <scope>NUCLEOTIDE SEQUENCE [LARGE SCALE GENOMIC DNA]</scope>
    <source>
        <strain evidence="6 7">MUT 4182</strain>
    </source>
</reference>
<evidence type="ECO:0000259" key="5">
    <source>
        <dbReference type="PROSITE" id="PS50404"/>
    </source>
</evidence>
<keyword evidence="7" id="KW-1185">Reference proteome</keyword>
<dbReference type="GO" id="GO:0004602">
    <property type="term" value="F:glutathione peroxidase activity"/>
    <property type="evidence" value="ECO:0007669"/>
    <property type="project" value="UniProtKB-ARBA"/>
</dbReference>
<dbReference type="EC" id="2.5.1.18" evidence="2"/>
<dbReference type="OrthoDB" id="2098326at2759"/>
<proteinExistence type="inferred from homology"/>
<dbReference type="InterPro" id="IPR036282">
    <property type="entry name" value="Glutathione-S-Trfase_C_sf"/>
</dbReference>
<dbReference type="HOGENOM" id="CLU_011226_15_5_1"/>
<dbReference type="InterPro" id="IPR040079">
    <property type="entry name" value="Glutathione_S-Trfase"/>
</dbReference>
<keyword evidence="3" id="KW-0808">Transferase</keyword>
<evidence type="ECO:0000313" key="6">
    <source>
        <dbReference type="EMBL" id="KIO16321.1"/>
    </source>
</evidence>
<dbReference type="Gene3D" id="3.40.30.10">
    <property type="entry name" value="Glutaredoxin"/>
    <property type="match status" value="1"/>
</dbReference>
<dbReference type="PROSITE" id="PS50404">
    <property type="entry name" value="GST_NTER"/>
    <property type="match status" value="1"/>
</dbReference>
<evidence type="ECO:0000256" key="2">
    <source>
        <dbReference type="ARBA" id="ARBA00012452"/>
    </source>
</evidence>
<comment type="catalytic activity">
    <reaction evidence="4">
        <text>RX + glutathione = an S-substituted glutathione + a halide anion + H(+)</text>
        <dbReference type="Rhea" id="RHEA:16437"/>
        <dbReference type="ChEBI" id="CHEBI:15378"/>
        <dbReference type="ChEBI" id="CHEBI:16042"/>
        <dbReference type="ChEBI" id="CHEBI:17792"/>
        <dbReference type="ChEBI" id="CHEBI:57925"/>
        <dbReference type="ChEBI" id="CHEBI:90779"/>
        <dbReference type="EC" id="2.5.1.18"/>
    </reaction>
</comment>
<dbReference type="GO" id="GO:0004364">
    <property type="term" value="F:glutathione transferase activity"/>
    <property type="evidence" value="ECO:0007669"/>
    <property type="project" value="UniProtKB-EC"/>
</dbReference>
<accession>A0A0C3Q1C8</accession>
<organism evidence="6 7">
    <name type="scientific">Tulasnella calospora MUT 4182</name>
    <dbReference type="NCBI Taxonomy" id="1051891"/>
    <lineage>
        <taxon>Eukaryota</taxon>
        <taxon>Fungi</taxon>
        <taxon>Dikarya</taxon>
        <taxon>Basidiomycota</taxon>
        <taxon>Agaricomycotina</taxon>
        <taxon>Agaricomycetes</taxon>
        <taxon>Cantharellales</taxon>
        <taxon>Tulasnellaceae</taxon>
        <taxon>Tulasnella</taxon>
    </lineage>
</organism>
<dbReference type="AlphaFoldDB" id="A0A0C3Q1C8"/>
<dbReference type="Proteomes" id="UP000054248">
    <property type="component" value="Unassembled WGS sequence"/>
</dbReference>
<dbReference type="PANTHER" id="PTHR44051">
    <property type="entry name" value="GLUTATHIONE S-TRANSFERASE-RELATED"/>
    <property type="match status" value="1"/>
</dbReference>
<evidence type="ECO:0000313" key="7">
    <source>
        <dbReference type="Proteomes" id="UP000054248"/>
    </source>
</evidence>
<comment type="similarity">
    <text evidence="1">Belongs to the GST superfamily.</text>
</comment>
<evidence type="ECO:0000256" key="3">
    <source>
        <dbReference type="ARBA" id="ARBA00022679"/>
    </source>
</evidence>
<evidence type="ECO:0000256" key="1">
    <source>
        <dbReference type="ARBA" id="ARBA00007409"/>
    </source>
</evidence>
<dbReference type="SFLD" id="SFLDS00019">
    <property type="entry name" value="Glutathione_Transferase_(cytos"/>
    <property type="match status" value="1"/>
</dbReference>
<dbReference type="Pfam" id="PF02798">
    <property type="entry name" value="GST_N"/>
    <property type="match status" value="1"/>
</dbReference>
<protein>
    <recommendedName>
        <fullName evidence="2">glutathione transferase</fullName>
        <ecNumber evidence="2">2.5.1.18</ecNumber>
    </recommendedName>
</protein>
<dbReference type="PANTHER" id="PTHR44051:SF9">
    <property type="entry name" value="GLUTATHIONE S-TRANSFERASE 1"/>
    <property type="match status" value="1"/>
</dbReference>
<dbReference type="Gene3D" id="1.20.1050.10">
    <property type="match status" value="1"/>
</dbReference>
<dbReference type="InterPro" id="IPR036249">
    <property type="entry name" value="Thioredoxin-like_sf"/>
</dbReference>
<dbReference type="SFLD" id="SFLDG00358">
    <property type="entry name" value="Main_(cytGST)"/>
    <property type="match status" value="1"/>
</dbReference>
<dbReference type="SUPFAM" id="SSF47616">
    <property type="entry name" value="GST C-terminal domain-like"/>
    <property type="match status" value="1"/>
</dbReference>
<dbReference type="InterPro" id="IPR004045">
    <property type="entry name" value="Glutathione_S-Trfase_N"/>
</dbReference>